<evidence type="ECO:0000313" key="3">
    <source>
        <dbReference type="EMBL" id="QFR44147.1"/>
    </source>
</evidence>
<keyword evidence="4" id="KW-1185">Reference proteome</keyword>
<dbReference type="KEGG" id="suln:FJR47_09545"/>
<evidence type="ECO:0000256" key="2">
    <source>
        <dbReference type="SAM" id="SignalP"/>
    </source>
</evidence>
<evidence type="ECO:0000256" key="1">
    <source>
        <dbReference type="SAM" id="Coils"/>
    </source>
</evidence>
<feature type="chain" id="PRO_5042473660" evidence="2">
    <location>
        <begin position="20"/>
        <end position="475"/>
    </location>
</feature>
<accession>A0AAJ4A5B3</accession>
<feature type="signal peptide" evidence="2">
    <location>
        <begin position="1"/>
        <end position="19"/>
    </location>
</feature>
<keyword evidence="1" id="KW-0175">Coiled coil</keyword>
<dbReference type="EMBL" id="CP041166">
    <property type="protein sequence ID" value="QFR44147.1"/>
    <property type="molecule type" value="Genomic_DNA"/>
</dbReference>
<dbReference type="InterPro" id="IPR021803">
    <property type="entry name" value="DUF3373"/>
</dbReference>
<feature type="coiled-coil region" evidence="1">
    <location>
        <begin position="20"/>
        <end position="47"/>
    </location>
</feature>
<dbReference type="Pfam" id="PF11853">
    <property type="entry name" value="DUF3373"/>
    <property type="match status" value="1"/>
</dbReference>
<proteinExistence type="predicted"/>
<reference evidence="4" key="1">
    <citation type="submission" date="2019-06" db="EMBL/GenBank/DDBJ databases">
        <title>Sulfurimonas gotlandica sp. nov., a chemoautotrophic and psychrotolerant epsilonproteobacterium isolated from a pelagic redoxcline, and an emended description of the genus Sulfurimonas.</title>
        <authorList>
            <person name="Wang S."/>
            <person name="Jiang L."/>
            <person name="Shao Z."/>
        </authorList>
    </citation>
    <scope>NUCLEOTIDE SEQUENCE [LARGE SCALE GENOMIC DNA]</scope>
    <source>
        <strain evidence="4">1-1N</strain>
    </source>
</reference>
<protein>
    <submittedName>
        <fullName evidence="3">DUF3373 domain-containing protein</fullName>
    </submittedName>
</protein>
<gene>
    <name evidence="3" type="ORF">FJR47_09545</name>
</gene>
<organism evidence="3 4">
    <name type="scientific">Sulfurimonas xiamenensis</name>
    <dbReference type="NCBI Taxonomy" id="2590021"/>
    <lineage>
        <taxon>Bacteria</taxon>
        <taxon>Pseudomonadati</taxon>
        <taxon>Campylobacterota</taxon>
        <taxon>Epsilonproteobacteria</taxon>
        <taxon>Campylobacterales</taxon>
        <taxon>Sulfurimonadaceae</taxon>
        <taxon>Sulfurimonas</taxon>
    </lineage>
</organism>
<dbReference type="AlphaFoldDB" id="A0AAJ4A5B3"/>
<dbReference type="Proteomes" id="UP000326061">
    <property type="component" value="Chromosome"/>
</dbReference>
<sequence length="475" mass="53100">MKKIVTLSAIAFLSTAAFAETDVQKQIDELNMKIERLQQINNKQDDRISDVNILAAQDNLKFDVDFRTAYDNLQYETVNGNKYENDALFSNRLWLGMGYAPTKDMIFRGQLSVNKAYGASYGQRGTGFGFDTFDWVLNENLTDDTIKLREAYWLWKLRTGRIGWTVSAGRRPATNGYLINLRDDDKPQSPLGHIINMEFDGASASMQLEDYIPGMYFKLCIGRGLTNATGWASEATKYVGSPTGGSSLPNYVEDDSNLDNTDMVGLIFQPYDDGQYGVITKFYRGFDVPGLSITSPTTAVMKSFGDMDGAAISFKMDGVGDEINDFLDDTILFASFAASVSRPNDNQPMMGSQDDETGTSIWIGAQMPNLTGGKFGVEYNHGSKYWRPFTYGEDTMIGSKMAVRGNAYEAYWTQPLVGNVFSMQIRYTYLDYDYTGSNGFFGDGGTPISMADAQSYGMDPVETAQDLRVYFRYRY</sequence>
<name>A0AAJ4A5B3_9BACT</name>
<keyword evidence="2" id="KW-0732">Signal</keyword>
<evidence type="ECO:0000313" key="4">
    <source>
        <dbReference type="Proteomes" id="UP000326061"/>
    </source>
</evidence>
<dbReference type="RefSeq" id="WP_152300207.1">
    <property type="nucleotide sequence ID" value="NZ_CP041166.1"/>
</dbReference>